<keyword evidence="1" id="KW-0812">Transmembrane</keyword>
<name>A0A1V5ZNF5_9BACT</name>
<organism evidence="2">
    <name type="scientific">candidate division CPR1 bacterium ADurb.Bin160</name>
    <dbReference type="NCBI Taxonomy" id="1852826"/>
    <lineage>
        <taxon>Bacteria</taxon>
        <taxon>candidate division CPR1</taxon>
    </lineage>
</organism>
<evidence type="ECO:0008006" key="3">
    <source>
        <dbReference type="Google" id="ProtNLM"/>
    </source>
</evidence>
<comment type="caution">
    <text evidence="2">The sequence shown here is derived from an EMBL/GenBank/DDBJ whole genome shotgun (WGS) entry which is preliminary data.</text>
</comment>
<evidence type="ECO:0000313" key="2">
    <source>
        <dbReference type="EMBL" id="OQB41769.1"/>
    </source>
</evidence>
<feature type="transmembrane region" description="Helical" evidence="1">
    <location>
        <begin position="142"/>
        <end position="158"/>
    </location>
</feature>
<evidence type="ECO:0000256" key="1">
    <source>
        <dbReference type="SAM" id="Phobius"/>
    </source>
</evidence>
<protein>
    <recommendedName>
        <fullName evidence="3">DUF3307 domain-containing protein</fullName>
    </recommendedName>
</protein>
<keyword evidence="1" id="KW-1133">Transmembrane helix</keyword>
<dbReference type="AlphaFoldDB" id="A0A1V5ZNF5"/>
<proteinExistence type="predicted"/>
<dbReference type="Proteomes" id="UP000485621">
    <property type="component" value="Unassembled WGS sequence"/>
</dbReference>
<keyword evidence="1" id="KW-0472">Membrane</keyword>
<gene>
    <name evidence="2" type="ORF">BWY04_00661</name>
</gene>
<feature type="transmembrane region" description="Helical" evidence="1">
    <location>
        <begin position="60"/>
        <end position="83"/>
    </location>
</feature>
<accession>A0A1V5ZNF5</accession>
<dbReference type="EMBL" id="MWDB01000011">
    <property type="protein sequence ID" value="OQB41769.1"/>
    <property type="molecule type" value="Genomic_DNA"/>
</dbReference>
<sequence length="159" mass="18057">MALFSLLFDHIILDKIFSYPAKSKTDLTEDPAFNHVPCVAGNNLTIHALYLLVTAYGTDFSFVIGTLNIFLYASFDAFFTAEVTSAHLDKPNQIFHFLSHTKIIALNDILLHPVVTLVTFLTSKRISSNSFFVLSFLSAIKYYYTNKYVLLFIILLKLF</sequence>
<reference evidence="2" key="1">
    <citation type="submission" date="2017-02" db="EMBL/GenBank/DDBJ databases">
        <title>Delving into the versatile metabolic prowess of the omnipresent phylum Bacteroidetes.</title>
        <authorList>
            <person name="Nobu M.K."/>
            <person name="Mei R."/>
            <person name="Narihiro T."/>
            <person name="Kuroda K."/>
            <person name="Liu W.-T."/>
        </authorList>
    </citation>
    <scope>NUCLEOTIDE SEQUENCE</scope>
    <source>
        <strain evidence="2">ADurb.Bin160</strain>
    </source>
</reference>